<dbReference type="InterPro" id="IPR037185">
    <property type="entry name" value="EmrE-like"/>
</dbReference>
<comment type="subcellular location">
    <subcellularLocation>
        <location evidence="1">Cell membrane</location>
        <topology evidence="1">Multi-pass membrane protein</topology>
    </subcellularLocation>
</comment>
<feature type="transmembrane region" description="Helical" evidence="7">
    <location>
        <begin position="155"/>
        <end position="175"/>
    </location>
</feature>
<proteinExistence type="inferred from homology"/>
<keyword evidence="4 7" id="KW-0812">Transmembrane</keyword>
<evidence type="ECO:0000256" key="3">
    <source>
        <dbReference type="ARBA" id="ARBA00022475"/>
    </source>
</evidence>
<dbReference type="EMBL" id="CP015579">
    <property type="protein sequence ID" value="ARU92872.1"/>
    <property type="molecule type" value="Genomic_DNA"/>
</dbReference>
<dbReference type="EMBL" id="CP015581">
    <property type="protein sequence ID" value="ARU96910.1"/>
    <property type="molecule type" value="Genomic_DNA"/>
</dbReference>
<feature type="domain" description="EamA" evidence="8">
    <location>
        <begin position="14"/>
        <end position="140"/>
    </location>
</feature>
<feature type="transmembrane region" description="Helical" evidence="7">
    <location>
        <begin position="103"/>
        <end position="124"/>
    </location>
</feature>
<name>A0A1Y0LGY7_TATCI</name>
<feature type="domain" description="EamA" evidence="8">
    <location>
        <begin position="159"/>
        <end position="291"/>
    </location>
</feature>
<dbReference type="Proteomes" id="UP000195814">
    <property type="component" value="Chromosome"/>
</dbReference>
<dbReference type="AlphaFoldDB" id="A0A1Y0LGY7"/>
<sequence>MIKQTDRPGRGPLAGIMQGLTGVSIFSGSLPATRIAVQQMDPLFLTFCRAAIAGLLALLLVFRQRDRWTRLNRRDIAGLVTVAAGVVIGFPLLSALALQQMSASHSIIFLALLPLMTALFAVLLGAERPAIRFWVSAFCGSALVGGFSVSQPGSGSLQGDALMLAAVVVCGLGYAEGARLSRRFGGLQVICLALIFCLPLTLPVSLLTRPLSFTDISISGQLALGYVSLFSMLIGFIFWYQGLATGGIAVVGQLQLLQPFFGLILSALLLRETITLPVLAVTAGVIVCVALARR</sequence>
<organism evidence="9 12">
    <name type="scientific">Tatumella citrea</name>
    <name type="common">Pantoea citrea</name>
    <dbReference type="NCBI Taxonomy" id="53336"/>
    <lineage>
        <taxon>Bacteria</taxon>
        <taxon>Pseudomonadati</taxon>
        <taxon>Pseudomonadota</taxon>
        <taxon>Gammaproteobacteria</taxon>
        <taxon>Enterobacterales</taxon>
        <taxon>Erwiniaceae</taxon>
        <taxon>Tatumella</taxon>
    </lineage>
</organism>
<feature type="transmembrane region" description="Helical" evidence="7">
    <location>
        <begin position="131"/>
        <end position="149"/>
    </location>
</feature>
<evidence type="ECO:0000259" key="8">
    <source>
        <dbReference type="Pfam" id="PF00892"/>
    </source>
</evidence>
<keyword evidence="5 7" id="KW-1133">Transmembrane helix</keyword>
<feature type="transmembrane region" description="Helical" evidence="7">
    <location>
        <begin position="43"/>
        <end position="64"/>
    </location>
</feature>
<evidence type="ECO:0000256" key="4">
    <source>
        <dbReference type="ARBA" id="ARBA00022692"/>
    </source>
</evidence>
<evidence type="ECO:0000313" key="9">
    <source>
        <dbReference type="EMBL" id="ARU92872.1"/>
    </source>
</evidence>
<dbReference type="Proteomes" id="UP000195729">
    <property type="component" value="Chromosome"/>
</dbReference>
<reference evidence="11 12" key="1">
    <citation type="submission" date="2016-05" db="EMBL/GenBank/DDBJ databases">
        <title>Complete genome sequence of two 2,5-diketo-D-glunonic acid producing strain Tatumella citrea.</title>
        <authorList>
            <person name="Duan C."/>
            <person name="Yang J."/>
            <person name="Yang S."/>
        </authorList>
    </citation>
    <scope>NUCLEOTIDE SEQUENCE [LARGE SCALE GENOMIC DNA]</scope>
    <source>
        <strain evidence="10 11">ATCC 39140</strain>
        <strain evidence="9 12">DSM 13699</strain>
    </source>
</reference>
<dbReference type="Pfam" id="PF00892">
    <property type="entry name" value="EamA"/>
    <property type="match status" value="2"/>
</dbReference>
<feature type="transmembrane region" description="Helical" evidence="7">
    <location>
        <begin position="218"/>
        <end position="240"/>
    </location>
</feature>
<accession>A0A1Y0LGY7</accession>
<dbReference type="GO" id="GO:0016020">
    <property type="term" value="C:membrane"/>
    <property type="evidence" value="ECO:0007669"/>
    <property type="project" value="UniProtKB-SubCell"/>
</dbReference>
<protein>
    <submittedName>
        <fullName evidence="9">Transporter</fullName>
    </submittedName>
</protein>
<evidence type="ECO:0000256" key="2">
    <source>
        <dbReference type="ARBA" id="ARBA00007362"/>
    </source>
</evidence>
<evidence type="ECO:0000256" key="5">
    <source>
        <dbReference type="ARBA" id="ARBA00022989"/>
    </source>
</evidence>
<evidence type="ECO:0000256" key="1">
    <source>
        <dbReference type="ARBA" id="ARBA00004651"/>
    </source>
</evidence>
<feature type="transmembrane region" description="Helical" evidence="7">
    <location>
        <begin position="187"/>
        <end position="206"/>
    </location>
</feature>
<evidence type="ECO:0000313" key="11">
    <source>
        <dbReference type="Proteomes" id="UP000195729"/>
    </source>
</evidence>
<dbReference type="SUPFAM" id="SSF103481">
    <property type="entry name" value="Multidrug resistance efflux transporter EmrE"/>
    <property type="match status" value="2"/>
</dbReference>
<feature type="transmembrane region" description="Helical" evidence="7">
    <location>
        <begin position="76"/>
        <end position="97"/>
    </location>
</feature>
<evidence type="ECO:0000313" key="12">
    <source>
        <dbReference type="Proteomes" id="UP000195814"/>
    </source>
</evidence>
<keyword evidence="11" id="KW-1185">Reference proteome</keyword>
<feature type="transmembrane region" description="Helical" evidence="7">
    <location>
        <begin position="12"/>
        <end position="31"/>
    </location>
</feature>
<keyword evidence="3" id="KW-1003">Cell membrane</keyword>
<feature type="transmembrane region" description="Helical" evidence="7">
    <location>
        <begin position="247"/>
        <end position="268"/>
    </location>
</feature>
<dbReference type="PANTHER" id="PTHR32322">
    <property type="entry name" value="INNER MEMBRANE TRANSPORTER"/>
    <property type="match status" value="1"/>
</dbReference>
<dbReference type="PANTHER" id="PTHR32322:SF2">
    <property type="entry name" value="EAMA DOMAIN-CONTAINING PROTEIN"/>
    <property type="match status" value="1"/>
</dbReference>
<evidence type="ECO:0000313" key="10">
    <source>
        <dbReference type="EMBL" id="ARU96910.1"/>
    </source>
</evidence>
<comment type="similarity">
    <text evidence="2">Belongs to the EamA transporter family.</text>
</comment>
<dbReference type="RefSeq" id="WP_087487261.1">
    <property type="nucleotide sequence ID" value="NZ_CP015579.1"/>
</dbReference>
<dbReference type="KEGG" id="tci:A7K98_03110"/>
<evidence type="ECO:0000256" key="6">
    <source>
        <dbReference type="ARBA" id="ARBA00023136"/>
    </source>
</evidence>
<keyword evidence="6 7" id="KW-0472">Membrane</keyword>
<gene>
    <name evidence="9" type="ORF">A7K98_03110</name>
    <name evidence="10" type="ORF">A7K99_03110</name>
</gene>
<evidence type="ECO:0000256" key="7">
    <source>
        <dbReference type="SAM" id="Phobius"/>
    </source>
</evidence>
<feature type="transmembrane region" description="Helical" evidence="7">
    <location>
        <begin position="274"/>
        <end position="292"/>
    </location>
</feature>
<dbReference type="InterPro" id="IPR000620">
    <property type="entry name" value="EamA_dom"/>
</dbReference>
<dbReference type="OrthoDB" id="9784288at2"/>
<dbReference type="InterPro" id="IPR050638">
    <property type="entry name" value="AA-Vitamin_Transporters"/>
</dbReference>